<keyword evidence="17" id="KW-1185">Reference proteome</keyword>
<evidence type="ECO:0000256" key="9">
    <source>
        <dbReference type="ARBA" id="ARBA00022833"/>
    </source>
</evidence>
<evidence type="ECO:0000256" key="13">
    <source>
        <dbReference type="ARBA" id="ARBA00023900"/>
    </source>
</evidence>
<keyword evidence="5" id="KW-0645">Protease</keyword>
<evidence type="ECO:0000256" key="8">
    <source>
        <dbReference type="ARBA" id="ARBA00022825"/>
    </source>
</evidence>
<evidence type="ECO:0000256" key="12">
    <source>
        <dbReference type="ARBA" id="ARBA00023773"/>
    </source>
</evidence>
<evidence type="ECO:0000313" key="17">
    <source>
        <dbReference type="Proteomes" id="UP001164746"/>
    </source>
</evidence>
<evidence type="ECO:0000256" key="10">
    <source>
        <dbReference type="ARBA" id="ARBA00022837"/>
    </source>
</evidence>
<evidence type="ECO:0000256" key="6">
    <source>
        <dbReference type="ARBA" id="ARBA00022723"/>
    </source>
</evidence>
<evidence type="ECO:0000256" key="7">
    <source>
        <dbReference type="ARBA" id="ARBA00022801"/>
    </source>
</evidence>
<feature type="non-terminal residue" evidence="16">
    <location>
        <position position="302"/>
    </location>
</feature>
<comment type="subcellular location">
    <subcellularLocation>
        <location evidence="1">Secreted</location>
        <location evidence="1">Extracellular space</location>
        <location evidence="1">Extracellular matrix</location>
    </subcellularLocation>
</comment>
<dbReference type="InterPro" id="IPR049419">
    <property type="entry name" value="Reelin_subrepeat-B"/>
</dbReference>
<dbReference type="Gene3D" id="2.60.120.260">
    <property type="entry name" value="Galactose-binding domain-like"/>
    <property type="match status" value="1"/>
</dbReference>
<organism evidence="16 17">
    <name type="scientific">Mya arenaria</name>
    <name type="common">Soft-shell clam</name>
    <dbReference type="NCBI Taxonomy" id="6604"/>
    <lineage>
        <taxon>Eukaryota</taxon>
        <taxon>Metazoa</taxon>
        <taxon>Spiralia</taxon>
        <taxon>Lophotrochozoa</taxon>
        <taxon>Mollusca</taxon>
        <taxon>Bivalvia</taxon>
        <taxon>Autobranchia</taxon>
        <taxon>Heteroconchia</taxon>
        <taxon>Euheterodonta</taxon>
        <taxon>Imparidentia</taxon>
        <taxon>Neoheterodontei</taxon>
        <taxon>Myida</taxon>
        <taxon>Myoidea</taxon>
        <taxon>Myidae</taxon>
        <taxon>Mya</taxon>
    </lineage>
</organism>
<keyword evidence="10" id="KW-0106">Calcium</keyword>
<keyword evidence="7" id="KW-0378">Hydrolase</keyword>
<comment type="similarity">
    <text evidence="12">Belongs to the reelin family.</text>
</comment>
<name>A0ABY7FU31_MYAAR</name>
<evidence type="ECO:0000256" key="5">
    <source>
        <dbReference type="ARBA" id="ARBA00022670"/>
    </source>
</evidence>
<gene>
    <name evidence="16" type="ORF">MAR_011419</name>
</gene>
<comment type="function">
    <text evidence="15">Extracellular matrix serine protease secreted by pioneer neurons that plays a role in layering of neurons in the cerebral cortex and cerebellum by coordinating cell positioning during neurodevelopment. Regulates microtubule function in neurons and neuronal migration. Binding to the extracellular domains of lipoprotein receptors VLDLR and LRP8/APOER2 induces tyrosine phosphorylation of DAB1 and modulation of TAU phosphorylation. Affects migration of sympathetic preganglionic neurons in the spinal cord, where it seems to act as a barrier to neuronal migration. Enzymatic activity is important for the modulation of cell adhesion.</text>
</comment>
<reference evidence="16" key="1">
    <citation type="submission" date="2022-11" db="EMBL/GenBank/DDBJ databases">
        <title>Centuries of genome instability and evolution in soft-shell clam transmissible cancer (bioRxiv).</title>
        <authorList>
            <person name="Hart S.F.M."/>
            <person name="Yonemitsu M.A."/>
            <person name="Giersch R.M."/>
            <person name="Beal B.F."/>
            <person name="Arriagada G."/>
            <person name="Davis B.W."/>
            <person name="Ostrander E.A."/>
            <person name="Goff S.P."/>
            <person name="Metzger M.J."/>
        </authorList>
    </citation>
    <scope>NUCLEOTIDE SEQUENCE</scope>
    <source>
        <strain evidence="16">MELC-2E11</strain>
        <tissue evidence="16">Siphon/mantle</tissue>
    </source>
</reference>
<evidence type="ECO:0000256" key="4">
    <source>
        <dbReference type="ARBA" id="ARBA00022530"/>
    </source>
</evidence>
<protein>
    <recommendedName>
        <fullName evidence="13">Reelin</fullName>
    </recommendedName>
</protein>
<dbReference type="Proteomes" id="UP001164746">
    <property type="component" value="Chromosome 14"/>
</dbReference>
<keyword evidence="6" id="KW-0479">Metal-binding</keyword>
<sequence>MIQCPLIRAFATMYRLPPSKLDSLNLSMMRDVIAVGCSKTFNICESHAPVRLVFNKDPSLGTKLYLSVSLTSTSEWIVAQIATIWPANILQIAPQDLDGYKNRLVIFHQAGPWMTFTSEKAASTSVTLEASVYKESTTCMPARKQLSRMFDSFEDGIYSTRWEWVSGGGIGFGCGALIPYAHGKTLYFNGCGHREARTVEMDLNRPSKIMFVMQIGCRAQTPDCNVKMDDHSQYRGILLQYSTNKGADWRLIARHDPADYLSPKRLAYDIPHHAQGVQFRWWQPVHGGEGSDQWALDHVEIV</sequence>
<evidence type="ECO:0000256" key="3">
    <source>
        <dbReference type="ARBA" id="ARBA00022525"/>
    </source>
</evidence>
<evidence type="ECO:0000256" key="11">
    <source>
        <dbReference type="ARBA" id="ARBA00022889"/>
    </source>
</evidence>
<keyword evidence="3" id="KW-0964">Secreted</keyword>
<comment type="subunit">
    <text evidence="14">Oligomer of disulfide-linked homodimers.</text>
</comment>
<dbReference type="PANTHER" id="PTHR11841:SF1">
    <property type="entry name" value="REELIN"/>
    <property type="match status" value="1"/>
</dbReference>
<evidence type="ECO:0000256" key="15">
    <source>
        <dbReference type="ARBA" id="ARBA00046064"/>
    </source>
</evidence>
<accession>A0ABY7FU31</accession>
<dbReference type="InterPro" id="IPR034968">
    <property type="entry name" value="Reelin"/>
</dbReference>
<dbReference type="EMBL" id="CP111025">
    <property type="protein sequence ID" value="WAR25715.1"/>
    <property type="molecule type" value="Genomic_DNA"/>
</dbReference>
<keyword evidence="9" id="KW-0862">Zinc</keyword>
<keyword evidence="8" id="KW-0720">Serine protease</keyword>
<keyword evidence="2" id="KW-0217">Developmental protein</keyword>
<evidence type="ECO:0000256" key="2">
    <source>
        <dbReference type="ARBA" id="ARBA00022473"/>
    </source>
</evidence>
<evidence type="ECO:0000256" key="14">
    <source>
        <dbReference type="ARBA" id="ARBA00044961"/>
    </source>
</evidence>
<keyword evidence="4" id="KW-0272">Extracellular matrix</keyword>
<dbReference type="PANTHER" id="PTHR11841">
    <property type="entry name" value="REELIN"/>
    <property type="match status" value="1"/>
</dbReference>
<keyword evidence="11" id="KW-0130">Cell adhesion</keyword>
<evidence type="ECO:0000313" key="16">
    <source>
        <dbReference type="EMBL" id="WAR25715.1"/>
    </source>
</evidence>
<evidence type="ECO:0000256" key="1">
    <source>
        <dbReference type="ARBA" id="ARBA00004498"/>
    </source>
</evidence>
<proteinExistence type="inferred from homology"/>
<dbReference type="Pfam" id="PF21471">
    <property type="entry name" value="Reelin_subrepeat-B"/>
    <property type="match status" value="1"/>
</dbReference>